<name>A0ABN1TTM4_9ACTN</name>
<sequence length="137" mass="15382">MFDEIPVNVGLSRMRRIFFVRGARIDATEGPLELTFENGEVRLFGVGSNGETLVIDREPWADPFSGRVSAENEEFIVESGKWEAFDLGGLWSYGRFIGRCLTSVERTGDNSLRLAFGELLLDVESAYDELKVEFPPV</sequence>
<evidence type="ECO:0000313" key="2">
    <source>
        <dbReference type="Proteomes" id="UP001499987"/>
    </source>
</evidence>
<proteinExistence type="predicted"/>
<organism evidence="1 2">
    <name type="scientific">Kitasatospora arboriphila</name>
    <dbReference type="NCBI Taxonomy" id="258052"/>
    <lineage>
        <taxon>Bacteria</taxon>
        <taxon>Bacillati</taxon>
        <taxon>Actinomycetota</taxon>
        <taxon>Actinomycetes</taxon>
        <taxon>Kitasatosporales</taxon>
        <taxon>Streptomycetaceae</taxon>
        <taxon>Kitasatospora</taxon>
    </lineage>
</organism>
<dbReference type="RefSeq" id="WP_344626038.1">
    <property type="nucleotide sequence ID" value="NZ_BAAALD010000057.1"/>
</dbReference>
<dbReference type="Proteomes" id="UP001499987">
    <property type="component" value="Unassembled WGS sequence"/>
</dbReference>
<protein>
    <submittedName>
        <fullName evidence="1">Uncharacterized protein</fullName>
    </submittedName>
</protein>
<reference evidence="1 2" key="1">
    <citation type="journal article" date="2019" name="Int. J. Syst. Evol. Microbiol.">
        <title>The Global Catalogue of Microorganisms (GCM) 10K type strain sequencing project: providing services to taxonomists for standard genome sequencing and annotation.</title>
        <authorList>
            <consortium name="The Broad Institute Genomics Platform"/>
            <consortium name="The Broad Institute Genome Sequencing Center for Infectious Disease"/>
            <person name="Wu L."/>
            <person name="Ma J."/>
        </authorList>
    </citation>
    <scope>NUCLEOTIDE SEQUENCE [LARGE SCALE GENOMIC DNA]</scope>
    <source>
        <strain evidence="1 2">JCM 13002</strain>
    </source>
</reference>
<evidence type="ECO:0000313" key="1">
    <source>
        <dbReference type="EMBL" id="GAA1102442.1"/>
    </source>
</evidence>
<dbReference type="EMBL" id="BAAALD010000057">
    <property type="protein sequence ID" value="GAA1102442.1"/>
    <property type="molecule type" value="Genomic_DNA"/>
</dbReference>
<comment type="caution">
    <text evidence="1">The sequence shown here is derived from an EMBL/GenBank/DDBJ whole genome shotgun (WGS) entry which is preliminary data.</text>
</comment>
<accession>A0ABN1TTM4</accession>
<keyword evidence="2" id="KW-1185">Reference proteome</keyword>
<gene>
    <name evidence="1" type="ORF">GCM10009663_51320</name>
</gene>